<dbReference type="GO" id="GO:0005886">
    <property type="term" value="C:plasma membrane"/>
    <property type="evidence" value="ECO:0007669"/>
    <property type="project" value="UniProtKB-SubCell"/>
</dbReference>
<dbReference type="STRING" id="76731.RD2015_4369"/>
<dbReference type="AlphaFoldDB" id="A0A0U3N9H8"/>
<organism evidence="3 4">
    <name type="scientific">Roseateles depolymerans</name>
    <dbReference type="NCBI Taxonomy" id="76731"/>
    <lineage>
        <taxon>Bacteria</taxon>
        <taxon>Pseudomonadati</taxon>
        <taxon>Pseudomonadota</taxon>
        <taxon>Betaproteobacteria</taxon>
        <taxon>Burkholderiales</taxon>
        <taxon>Sphaerotilaceae</taxon>
        <taxon>Roseateles</taxon>
    </lineage>
</organism>
<dbReference type="KEGG" id="rdp:RD2015_4369"/>
<keyword evidence="2" id="KW-0812">Transmembrane</keyword>
<dbReference type="SUPFAM" id="SSF56954">
    <property type="entry name" value="Outer membrane efflux proteins (OEP)"/>
    <property type="match status" value="1"/>
</dbReference>
<keyword evidence="2" id="KW-0472">Membrane</keyword>
<reference evidence="3 4" key="1">
    <citation type="submission" date="2015-12" db="EMBL/GenBank/DDBJ databases">
        <title>Complete genome of Roseateles depolymerans KCTC 42856.</title>
        <authorList>
            <person name="Kim K.M."/>
        </authorList>
    </citation>
    <scope>NUCLEOTIDE SEQUENCE [LARGE SCALE GENOMIC DNA]</scope>
    <source>
        <strain evidence="3 4">KCTC 42856</strain>
    </source>
</reference>
<keyword evidence="4" id="KW-1185">Reference proteome</keyword>
<dbReference type="NCBIfam" id="TIGR01845">
    <property type="entry name" value="outer_NodT"/>
    <property type="match status" value="1"/>
</dbReference>
<dbReference type="PATRIC" id="fig|76731.3.peg.4476"/>
<gene>
    <name evidence="3" type="ORF">RD2015_4369</name>
</gene>
<dbReference type="Gene3D" id="1.20.1600.10">
    <property type="entry name" value="Outer membrane efflux proteins (OEP)"/>
    <property type="match status" value="1"/>
</dbReference>
<protein>
    <submittedName>
        <fullName evidence="3">Type I secretion outer membrane protein</fullName>
    </submittedName>
</protein>
<name>A0A0U3N9H8_9BURK</name>
<dbReference type="Gene3D" id="2.20.200.10">
    <property type="entry name" value="Outer membrane efflux proteins (OEP)"/>
    <property type="match status" value="1"/>
</dbReference>
<dbReference type="PANTHER" id="PTHR30203">
    <property type="entry name" value="OUTER MEMBRANE CATION EFFLUX PROTEIN"/>
    <property type="match status" value="1"/>
</dbReference>
<dbReference type="InterPro" id="IPR010131">
    <property type="entry name" value="MdtP/NodT-like"/>
</dbReference>
<comment type="similarity">
    <text evidence="1 2">Belongs to the outer membrane factor (OMF) (TC 1.B.17) family.</text>
</comment>
<dbReference type="Proteomes" id="UP000060699">
    <property type="component" value="Chromosome"/>
</dbReference>
<dbReference type="Pfam" id="PF02321">
    <property type="entry name" value="OEP"/>
    <property type="match status" value="2"/>
</dbReference>
<dbReference type="GO" id="GO:0015562">
    <property type="term" value="F:efflux transmembrane transporter activity"/>
    <property type="evidence" value="ECO:0007669"/>
    <property type="project" value="InterPro"/>
</dbReference>
<evidence type="ECO:0000313" key="4">
    <source>
        <dbReference type="Proteomes" id="UP000060699"/>
    </source>
</evidence>
<proteinExistence type="inferred from homology"/>
<keyword evidence="2" id="KW-0449">Lipoprotein</keyword>
<evidence type="ECO:0000256" key="1">
    <source>
        <dbReference type="ARBA" id="ARBA00007613"/>
    </source>
</evidence>
<dbReference type="InterPro" id="IPR003423">
    <property type="entry name" value="OMP_efflux"/>
</dbReference>
<sequence length="434" mass="46923">MLASTPPGSSQDSSQGTSQGTSPGATLVAPWWKVFGDPVLDALVDRALAHNSDLLLAGARLEEARATLSASRATEYPTLNLQVPFQATRTLQSTGVSDSRVIQPALAASWELDLWGRNRDLTRAAALRLQASEADQRGAALSVSATTVQSYVALLALDAQLALSRATLVSRQEALRLAEDQARVGYISQLQLTQAQAEYASVAQTIPQQELAIRRQEHALALLTGDTARDQPRGLAFDQLSLPAPPALVPSALLERRPDIVQAARQLAATDATLAARQSAFLPQVSLSASAGRLYVNALDYDPIRVWSIGASALAPIFDAGRLRSQFDIAAAQRDQAAFTYRSRVLTALSEVENALAGLDRLAEQQRFALQRRDVLARSLQYAHDRYEAGYAGYLEELDAQRNLFAQDNELIRIQQTALENRIALIRALGGPLP</sequence>
<keyword evidence="2" id="KW-1134">Transmembrane beta strand</keyword>
<accession>A0A0U3N9H8</accession>
<comment type="subcellular location">
    <subcellularLocation>
        <location evidence="2">Cell membrane</location>
        <topology evidence="2">Lipid-anchor</topology>
    </subcellularLocation>
</comment>
<dbReference type="EMBL" id="CP013729">
    <property type="protein sequence ID" value="ALV08811.1"/>
    <property type="molecule type" value="Genomic_DNA"/>
</dbReference>
<evidence type="ECO:0000256" key="2">
    <source>
        <dbReference type="RuleBase" id="RU362097"/>
    </source>
</evidence>
<keyword evidence="2" id="KW-0564">Palmitate</keyword>
<evidence type="ECO:0000313" key="3">
    <source>
        <dbReference type="EMBL" id="ALV08811.1"/>
    </source>
</evidence>